<dbReference type="CDD" id="cd15786">
    <property type="entry name" value="CPF_1278_like"/>
    <property type="match status" value="1"/>
</dbReference>
<dbReference type="EMBL" id="SVCM01000115">
    <property type="protein sequence ID" value="MBE6060523.1"/>
    <property type="molecule type" value="Genomic_DNA"/>
</dbReference>
<dbReference type="AlphaFoldDB" id="A0A927ZU12"/>
<name>A0A927ZU12_9CLOT</name>
<organism evidence="1 2">
    <name type="scientific">Clostridium sulfidigenes</name>
    <dbReference type="NCBI Taxonomy" id="318464"/>
    <lineage>
        <taxon>Bacteria</taxon>
        <taxon>Bacillati</taxon>
        <taxon>Bacillota</taxon>
        <taxon>Clostridia</taxon>
        <taxon>Eubacteriales</taxon>
        <taxon>Clostridiaceae</taxon>
        <taxon>Clostridium</taxon>
    </lineage>
</organism>
<comment type="caution">
    <text evidence="1">The sequence shown here is derived from an EMBL/GenBank/DDBJ whole genome shotgun (WGS) entry which is preliminary data.</text>
</comment>
<sequence>MRNRGVDILKKKFLILFIIIITITTGCTKVKSSLNKEKTYLDYYTQELVTNLNKSEPTRISVFYKEFFKEFDFPSTESKDIVSFLNSLDESYFIKKPNDLPESYKYKVYIEFPNKKYGITIFNEKYISIYDWDGKYEVDYLNITEVPISYNLYGICKYFTEE</sequence>
<dbReference type="InterPro" id="IPR032619">
    <property type="entry name" value="DUF4883"/>
</dbReference>
<proteinExistence type="predicted"/>
<dbReference type="Gene3D" id="3.30.1490.410">
    <property type="entry name" value="Uncharacterised protein PF16224, DUF4883"/>
    <property type="match status" value="1"/>
</dbReference>
<reference evidence="1" key="1">
    <citation type="submission" date="2019-04" db="EMBL/GenBank/DDBJ databases">
        <title>Evolution of Biomass-Degrading Anaerobic Consortia Revealed by Metagenomics.</title>
        <authorList>
            <person name="Peng X."/>
        </authorList>
    </citation>
    <scope>NUCLEOTIDE SEQUENCE</scope>
    <source>
        <strain evidence="1">SIG254</strain>
    </source>
</reference>
<protein>
    <recommendedName>
        <fullName evidence="3">Lipoprotein</fullName>
    </recommendedName>
</protein>
<dbReference type="Pfam" id="PF16224">
    <property type="entry name" value="DUF4883"/>
    <property type="match status" value="1"/>
</dbReference>
<dbReference type="PROSITE" id="PS51257">
    <property type="entry name" value="PROKAR_LIPOPROTEIN"/>
    <property type="match status" value="1"/>
</dbReference>
<evidence type="ECO:0000313" key="1">
    <source>
        <dbReference type="EMBL" id="MBE6060523.1"/>
    </source>
</evidence>
<dbReference type="Proteomes" id="UP000768462">
    <property type="component" value="Unassembled WGS sequence"/>
</dbReference>
<accession>A0A927ZU12</accession>
<gene>
    <name evidence="1" type="ORF">E7215_10180</name>
</gene>
<evidence type="ECO:0008006" key="3">
    <source>
        <dbReference type="Google" id="ProtNLM"/>
    </source>
</evidence>
<evidence type="ECO:0000313" key="2">
    <source>
        <dbReference type="Proteomes" id="UP000768462"/>
    </source>
</evidence>